<keyword evidence="5" id="KW-0442">Lipid degradation</keyword>
<reference evidence="8" key="1">
    <citation type="submission" date="2021-07" db="EMBL/GenBank/DDBJ databases">
        <title>Comparative genomics of Bacteroides fragilis group isolates reveals species-dependent resistance mechanisms and validates clinical tools for resistance prediction.</title>
        <authorList>
            <person name="Wallace M.J."/>
            <person name="Jean S."/>
            <person name="Wallace M.A."/>
            <person name="Carey-Ann B.D."/>
            <person name="Dantas G."/>
        </authorList>
    </citation>
    <scope>NUCLEOTIDE SEQUENCE</scope>
    <source>
        <strain evidence="8">BJH_160</strain>
    </source>
</reference>
<dbReference type="Pfam" id="PF13091">
    <property type="entry name" value="PLDc_2"/>
    <property type="match status" value="1"/>
</dbReference>
<organism evidence="8 9">
    <name type="scientific">Bacteroides thetaiotaomicron</name>
    <dbReference type="NCBI Taxonomy" id="818"/>
    <lineage>
        <taxon>Bacteria</taxon>
        <taxon>Pseudomonadati</taxon>
        <taxon>Bacteroidota</taxon>
        <taxon>Bacteroidia</taxon>
        <taxon>Bacteroidales</taxon>
        <taxon>Bacteroidaceae</taxon>
        <taxon>Bacteroides</taxon>
    </lineage>
</organism>
<dbReference type="Pfam" id="PF13306">
    <property type="entry name" value="LRR_5"/>
    <property type="match status" value="3"/>
</dbReference>
<dbReference type="GO" id="GO:0004630">
    <property type="term" value="F:phospholipase D activity"/>
    <property type="evidence" value="ECO:0007669"/>
    <property type="project" value="UniProtKB-EC"/>
</dbReference>
<keyword evidence="6" id="KW-0443">Lipid metabolism</keyword>
<comment type="similarity">
    <text evidence="2">Belongs to the phospholipase D family.</text>
</comment>
<comment type="caution">
    <text evidence="8">The sequence shown here is derived from an EMBL/GenBank/DDBJ whole genome shotgun (WGS) entry which is preliminary data.</text>
</comment>
<gene>
    <name evidence="8" type="ORF">K0H07_12950</name>
</gene>
<dbReference type="Pfam" id="PF10138">
    <property type="entry name" value="vWA-TerF-like"/>
    <property type="match status" value="1"/>
</dbReference>
<evidence type="ECO:0000259" key="7">
    <source>
        <dbReference type="PROSITE" id="PS50035"/>
    </source>
</evidence>
<protein>
    <recommendedName>
        <fullName evidence="3">phospholipase D</fullName>
        <ecNumber evidence="3">3.1.4.4</ecNumber>
    </recommendedName>
</protein>
<evidence type="ECO:0000256" key="6">
    <source>
        <dbReference type="ARBA" id="ARBA00023098"/>
    </source>
</evidence>
<sequence length="1007" mass="114707">MSYKNSIKCGPNVTDNFNDWIRIYNTNNEYRCHRIIGSGVIKSCEAKDLYPGYDDRYDSVDNEITEFADNCFNKASVSFVSVPIKLKKIGSHCFEKSNITSLTLPDTLEEIGHNNFPKTLNSISIPPLIKDFPIDNLFKCDKITEIKLHKDNTTYKVIDGILYNNDITEIIYCPNGKVGKVIIPDSVKKIGDYCFYNNKKLTAIIIPTSIISIGNYAFNGVQIEKLEIPNSVINIGDGCFWGAKISKKLKLSSKVSTLPKECFNYAEVPYVEYTDKIKNIGDYALSNMKYTQTSNRDILKLQSTVHIGNDAFYEDKNVRIFELFSCLETISKNAFDKTVKNLVVKFFSFTPINIERDAFHGLSENSTLMVPKGTKLIFEKALPWSVFDNVDEMDLESNLVDSQEEVLSVDEYKFRLESVANSIYKVDREYLRNIIQDLSYDYLNVSTDEEYNEALSLIAYNNRFNPPILPNLEVVICRSWESKYRLRILGKSILEYGNVPALDNFIANDKVYNDISSIPFLNTETICLESNLLPLRNNIVVESYFENILSKIQNELLDAEHDVKIAVSWFTNYDLFKTVNELADKGINIEIVINNDLINNGGYCLNFDELISKESVRFYLVEYPHLLHHKFCIIDDKTIINGSYNWTRFSGSNYENIVIIRNDVNAVSAFNDEFERILHQAEYKNIDKMPDNVPERPEYDRSAFKQYITEELDSAAHEISNERDKITILHKASCLNPEYFEKINPSAKKKFADAFRVLEDQSTATKDVIEMIDSCTKVFGNEEQNKIDEIKGKESENLEVNNKKTDIIDIIPGSNHSFENISVSCQLKEKFESTKASSLFLVLDVSGSMDNLYKAGHVHNIAEQVLSVSLTISESKEISLWKFGDRADFVENIGLENIQSVKKVHCEGTGTELNAFVDAASSSINDGSLVIIFTDDDLGSIKKAVLNIKNKSKVFWQIIVYGEHKNISSEISDCSNASLICMDDYASKSNSEINQILLKDYISWKNK</sequence>
<dbReference type="Gene3D" id="3.30.870.10">
    <property type="entry name" value="Endonuclease Chain A"/>
    <property type="match status" value="1"/>
</dbReference>
<comment type="catalytic activity">
    <reaction evidence="1">
        <text>a 1,2-diacyl-sn-glycero-3-phosphocholine + H2O = a 1,2-diacyl-sn-glycero-3-phosphate + choline + H(+)</text>
        <dbReference type="Rhea" id="RHEA:14445"/>
        <dbReference type="ChEBI" id="CHEBI:15354"/>
        <dbReference type="ChEBI" id="CHEBI:15377"/>
        <dbReference type="ChEBI" id="CHEBI:15378"/>
        <dbReference type="ChEBI" id="CHEBI:57643"/>
        <dbReference type="ChEBI" id="CHEBI:58608"/>
        <dbReference type="EC" id="3.1.4.4"/>
    </reaction>
</comment>
<dbReference type="InterPro" id="IPR001736">
    <property type="entry name" value="PLipase_D/transphosphatidylase"/>
</dbReference>
<dbReference type="Gene3D" id="3.40.50.12480">
    <property type="match status" value="1"/>
</dbReference>
<dbReference type="InterPro" id="IPR051406">
    <property type="entry name" value="PLD_domain"/>
</dbReference>
<dbReference type="GO" id="GO:0006793">
    <property type="term" value="P:phosphorus metabolic process"/>
    <property type="evidence" value="ECO:0007669"/>
    <property type="project" value="UniProtKB-ARBA"/>
</dbReference>
<evidence type="ECO:0000313" key="9">
    <source>
        <dbReference type="Proteomes" id="UP001200544"/>
    </source>
</evidence>
<name>A0AAW4ZBE4_BACT4</name>
<dbReference type="CDD" id="cd09174">
    <property type="entry name" value="PLDc_Nuc_like_unchar2"/>
    <property type="match status" value="1"/>
</dbReference>
<dbReference type="PANTHER" id="PTHR43856">
    <property type="entry name" value="CARDIOLIPIN HYDROLASE"/>
    <property type="match status" value="1"/>
</dbReference>
<evidence type="ECO:0000256" key="3">
    <source>
        <dbReference type="ARBA" id="ARBA00012027"/>
    </source>
</evidence>
<evidence type="ECO:0000256" key="4">
    <source>
        <dbReference type="ARBA" id="ARBA00022801"/>
    </source>
</evidence>
<evidence type="ECO:0000256" key="5">
    <source>
        <dbReference type="ARBA" id="ARBA00022963"/>
    </source>
</evidence>
<accession>A0AAW4ZBE4</accession>
<dbReference type="InterPro" id="IPR025202">
    <property type="entry name" value="PLD-like_dom"/>
</dbReference>
<dbReference type="Proteomes" id="UP001200544">
    <property type="component" value="Unassembled WGS sequence"/>
</dbReference>
<dbReference type="Gene3D" id="3.80.10.10">
    <property type="entry name" value="Ribonuclease Inhibitor"/>
    <property type="match status" value="1"/>
</dbReference>
<dbReference type="SUPFAM" id="SSF56024">
    <property type="entry name" value="Phospholipase D/nuclease"/>
    <property type="match status" value="1"/>
</dbReference>
<evidence type="ECO:0000256" key="2">
    <source>
        <dbReference type="ARBA" id="ARBA00008664"/>
    </source>
</evidence>
<dbReference type="PROSITE" id="PS50035">
    <property type="entry name" value="PLD"/>
    <property type="match status" value="1"/>
</dbReference>
<dbReference type="SUPFAM" id="SSF53300">
    <property type="entry name" value="vWA-like"/>
    <property type="match status" value="1"/>
</dbReference>
<dbReference type="AlphaFoldDB" id="A0AAW4ZBE4"/>
<evidence type="ECO:0000313" key="8">
    <source>
        <dbReference type="EMBL" id="MCE9238050.1"/>
    </source>
</evidence>
<dbReference type="InterPro" id="IPR032675">
    <property type="entry name" value="LRR_dom_sf"/>
</dbReference>
<dbReference type="SUPFAM" id="SSF52058">
    <property type="entry name" value="L domain-like"/>
    <property type="match status" value="1"/>
</dbReference>
<dbReference type="EC" id="3.1.4.4" evidence="3"/>
<dbReference type="InterPro" id="IPR019303">
    <property type="entry name" value="vWA_TerF_C"/>
</dbReference>
<dbReference type="GO" id="GO:0016891">
    <property type="term" value="F:RNA endonuclease activity producing 5'-phosphomonoesters, hydrolytic mechanism"/>
    <property type="evidence" value="ECO:0007669"/>
    <property type="project" value="TreeGrafter"/>
</dbReference>
<evidence type="ECO:0000256" key="1">
    <source>
        <dbReference type="ARBA" id="ARBA00000798"/>
    </source>
</evidence>
<dbReference type="PANTHER" id="PTHR43856:SF1">
    <property type="entry name" value="MITOCHONDRIAL CARDIOLIPIN HYDROLASE"/>
    <property type="match status" value="1"/>
</dbReference>
<dbReference type="EMBL" id="JAHYQA010000006">
    <property type="protein sequence ID" value="MCE9238050.1"/>
    <property type="molecule type" value="Genomic_DNA"/>
</dbReference>
<proteinExistence type="inferred from homology"/>
<feature type="domain" description="PLD phosphodiesterase" evidence="7">
    <location>
        <begin position="623"/>
        <end position="650"/>
    </location>
</feature>
<dbReference type="GO" id="GO:0016042">
    <property type="term" value="P:lipid catabolic process"/>
    <property type="evidence" value="ECO:0007669"/>
    <property type="project" value="UniProtKB-KW"/>
</dbReference>
<dbReference type="InterPro" id="IPR036465">
    <property type="entry name" value="vWFA_dom_sf"/>
</dbReference>
<dbReference type="InterPro" id="IPR026906">
    <property type="entry name" value="LRR_5"/>
</dbReference>
<keyword evidence="4" id="KW-0378">Hydrolase</keyword>
<dbReference type="RefSeq" id="WP_234128833.1">
    <property type="nucleotide sequence ID" value="NZ_JAHYQA010000006.1"/>
</dbReference>